<protein>
    <recommendedName>
        <fullName evidence="2">GIY-YIG domain-containing protein</fullName>
    </recommendedName>
</protein>
<dbReference type="CDD" id="cd10449">
    <property type="entry name" value="GIY-YIG_SLX1_like"/>
    <property type="match status" value="1"/>
</dbReference>
<sequence length="89" mass="10730">MYYIYILHSKKDGKLYTGFTPDLKKRIKAHEGGYVRSTKNRRPFILIHYEAFLYSEDARRREKYLKGGNGKQDIEAMLKTHFEKNKWNK</sequence>
<dbReference type="SUPFAM" id="SSF82771">
    <property type="entry name" value="GIY-YIG endonuclease"/>
    <property type="match status" value="1"/>
</dbReference>
<dbReference type="Gene3D" id="3.40.1440.10">
    <property type="entry name" value="GIY-YIG endonuclease"/>
    <property type="match status" value="1"/>
</dbReference>
<dbReference type="AlphaFoldDB" id="A0A1G1X1S1"/>
<dbReference type="PANTHER" id="PTHR34477">
    <property type="entry name" value="UPF0213 PROTEIN YHBQ"/>
    <property type="match status" value="1"/>
</dbReference>
<proteinExistence type="inferred from homology"/>
<dbReference type="PANTHER" id="PTHR34477:SF1">
    <property type="entry name" value="UPF0213 PROTEIN YHBQ"/>
    <property type="match status" value="1"/>
</dbReference>
<comment type="similarity">
    <text evidence="1">Belongs to the UPF0213 family.</text>
</comment>
<dbReference type="InterPro" id="IPR050190">
    <property type="entry name" value="UPF0213_domain"/>
</dbReference>
<dbReference type="InterPro" id="IPR035901">
    <property type="entry name" value="GIY-YIG_endonuc_sf"/>
</dbReference>
<organism evidence="3 4">
    <name type="scientific">Candidatus Andersenbacteria bacterium RIFCSPHIGHO2_12_FULL_45_11</name>
    <dbReference type="NCBI Taxonomy" id="1797281"/>
    <lineage>
        <taxon>Bacteria</taxon>
        <taxon>Candidatus Anderseniibacteriota</taxon>
    </lineage>
</organism>
<feature type="domain" description="GIY-YIG" evidence="2">
    <location>
        <begin position="1"/>
        <end position="84"/>
    </location>
</feature>
<evidence type="ECO:0000313" key="4">
    <source>
        <dbReference type="Proteomes" id="UP000177528"/>
    </source>
</evidence>
<name>A0A1G1X1S1_9BACT</name>
<accession>A0A1G1X1S1</accession>
<comment type="caution">
    <text evidence="3">The sequence shown here is derived from an EMBL/GenBank/DDBJ whole genome shotgun (WGS) entry which is preliminary data.</text>
</comment>
<evidence type="ECO:0000256" key="1">
    <source>
        <dbReference type="ARBA" id="ARBA00007435"/>
    </source>
</evidence>
<dbReference type="InterPro" id="IPR000305">
    <property type="entry name" value="GIY-YIG_endonuc"/>
</dbReference>
<dbReference type="Proteomes" id="UP000177528">
    <property type="component" value="Unassembled WGS sequence"/>
</dbReference>
<dbReference type="Pfam" id="PF01541">
    <property type="entry name" value="GIY-YIG"/>
    <property type="match status" value="1"/>
</dbReference>
<dbReference type="EMBL" id="MHHR01000024">
    <property type="protein sequence ID" value="OGY33965.1"/>
    <property type="molecule type" value="Genomic_DNA"/>
</dbReference>
<evidence type="ECO:0000313" key="3">
    <source>
        <dbReference type="EMBL" id="OGY33965.1"/>
    </source>
</evidence>
<gene>
    <name evidence="3" type="ORF">A3D99_04065</name>
</gene>
<evidence type="ECO:0000259" key="2">
    <source>
        <dbReference type="PROSITE" id="PS50164"/>
    </source>
</evidence>
<reference evidence="3 4" key="1">
    <citation type="journal article" date="2016" name="Nat. Commun.">
        <title>Thousands of microbial genomes shed light on interconnected biogeochemical processes in an aquifer system.</title>
        <authorList>
            <person name="Anantharaman K."/>
            <person name="Brown C.T."/>
            <person name="Hug L.A."/>
            <person name="Sharon I."/>
            <person name="Castelle C.J."/>
            <person name="Probst A.J."/>
            <person name="Thomas B.C."/>
            <person name="Singh A."/>
            <person name="Wilkins M.J."/>
            <person name="Karaoz U."/>
            <person name="Brodie E.L."/>
            <person name="Williams K.H."/>
            <person name="Hubbard S.S."/>
            <person name="Banfield J.F."/>
        </authorList>
    </citation>
    <scope>NUCLEOTIDE SEQUENCE [LARGE SCALE GENOMIC DNA]</scope>
</reference>
<dbReference type="PROSITE" id="PS50164">
    <property type="entry name" value="GIY_YIG"/>
    <property type="match status" value="1"/>
</dbReference>